<dbReference type="Proteomes" id="UP001465976">
    <property type="component" value="Unassembled WGS sequence"/>
</dbReference>
<gene>
    <name evidence="2" type="ORF">V5O48_018653</name>
</gene>
<dbReference type="EMBL" id="JBAHYK010003545">
    <property type="protein sequence ID" value="KAL0563413.1"/>
    <property type="molecule type" value="Genomic_DNA"/>
</dbReference>
<evidence type="ECO:0000256" key="1">
    <source>
        <dbReference type="SAM" id="MobiDB-lite"/>
    </source>
</evidence>
<comment type="caution">
    <text evidence="2">The sequence shown here is derived from an EMBL/GenBank/DDBJ whole genome shotgun (WGS) entry which is preliminary data.</text>
</comment>
<reference evidence="2 3" key="1">
    <citation type="submission" date="2024-02" db="EMBL/GenBank/DDBJ databases">
        <title>A draft genome for the cacao thread blight pathogen Marasmius crinis-equi.</title>
        <authorList>
            <person name="Cohen S.P."/>
            <person name="Baruah I.K."/>
            <person name="Amoako-Attah I."/>
            <person name="Bukari Y."/>
            <person name="Meinhardt L.W."/>
            <person name="Bailey B.A."/>
        </authorList>
    </citation>
    <scope>NUCLEOTIDE SEQUENCE [LARGE SCALE GENOMIC DNA]</scope>
    <source>
        <strain evidence="2 3">GH-76</strain>
    </source>
</reference>
<feature type="compositionally biased region" description="Low complexity" evidence="1">
    <location>
        <begin position="115"/>
        <end position="125"/>
    </location>
</feature>
<keyword evidence="3" id="KW-1185">Reference proteome</keyword>
<feature type="non-terminal residue" evidence="2">
    <location>
        <position position="180"/>
    </location>
</feature>
<evidence type="ECO:0000313" key="2">
    <source>
        <dbReference type="EMBL" id="KAL0563413.1"/>
    </source>
</evidence>
<accession>A0ABR3EKL5</accession>
<name>A0ABR3EKL5_9AGAR</name>
<evidence type="ECO:0000313" key="3">
    <source>
        <dbReference type="Proteomes" id="UP001465976"/>
    </source>
</evidence>
<feature type="compositionally biased region" description="Basic and acidic residues" evidence="1">
    <location>
        <begin position="1"/>
        <end position="15"/>
    </location>
</feature>
<feature type="compositionally biased region" description="Low complexity" evidence="1">
    <location>
        <begin position="141"/>
        <end position="152"/>
    </location>
</feature>
<organism evidence="2 3">
    <name type="scientific">Marasmius crinis-equi</name>
    <dbReference type="NCBI Taxonomy" id="585013"/>
    <lineage>
        <taxon>Eukaryota</taxon>
        <taxon>Fungi</taxon>
        <taxon>Dikarya</taxon>
        <taxon>Basidiomycota</taxon>
        <taxon>Agaricomycotina</taxon>
        <taxon>Agaricomycetes</taxon>
        <taxon>Agaricomycetidae</taxon>
        <taxon>Agaricales</taxon>
        <taxon>Marasmiineae</taxon>
        <taxon>Marasmiaceae</taxon>
        <taxon>Marasmius</taxon>
    </lineage>
</organism>
<sequence>MIRDPAFREYVHREPVGPLPGQPRRGSVPELLGSEPLPIPRISLSQGANVPRRSSFDLAAIWEGQNPAAPANSPEGTEAGEEPEEQTQTAPPPTEITEETPMPSDGARTPPPRGSSPYRPSTGRPLPRIEFPIPSNDEESSILPSSSTSVPSEPEDIPINVQGQNDEEIQQIVQAYERRS</sequence>
<proteinExistence type="predicted"/>
<protein>
    <submittedName>
        <fullName evidence="2">Uncharacterized protein</fullName>
    </submittedName>
</protein>
<feature type="region of interest" description="Disordered" evidence="1">
    <location>
        <begin position="1"/>
        <end position="166"/>
    </location>
</feature>